<evidence type="ECO:0000313" key="8">
    <source>
        <dbReference type="Proteomes" id="UP001580346"/>
    </source>
</evidence>
<keyword evidence="8" id="KW-1185">Reference proteome</keyword>
<dbReference type="PANTHER" id="PTHR43761">
    <property type="entry name" value="D-ISOMER SPECIFIC 2-HYDROXYACID DEHYDROGENASE FAMILY PROTEIN (AFU_ORTHOLOGUE AFUA_1G13630)"/>
    <property type="match status" value="1"/>
</dbReference>
<evidence type="ECO:0000256" key="4">
    <source>
        <dbReference type="RuleBase" id="RU003719"/>
    </source>
</evidence>
<comment type="caution">
    <text evidence="7">The sequence shown here is derived from an EMBL/GenBank/DDBJ whole genome shotgun (WGS) entry which is preliminary data.</text>
</comment>
<dbReference type="CDD" id="cd12173">
    <property type="entry name" value="PGDH_4"/>
    <property type="match status" value="1"/>
</dbReference>
<dbReference type="Pfam" id="PF00389">
    <property type="entry name" value="2-Hacid_dh"/>
    <property type="match status" value="1"/>
</dbReference>
<evidence type="ECO:0000256" key="1">
    <source>
        <dbReference type="ARBA" id="ARBA00005854"/>
    </source>
</evidence>
<reference evidence="7 8" key="1">
    <citation type="submission" date="2024-09" db="EMBL/GenBank/DDBJ databases">
        <title>Paenibacillus zeirhizospherea sp. nov., isolated from surface of the maize (Zea mays) roots in a horticulture field, Hungary.</title>
        <authorList>
            <person name="Marton D."/>
            <person name="Farkas M."/>
            <person name="Bedics A."/>
            <person name="Toth E."/>
            <person name="Tancsics A."/>
            <person name="Boka K."/>
            <person name="Maroti G."/>
            <person name="Kriszt B."/>
            <person name="Cserhati M."/>
        </authorList>
    </citation>
    <scope>NUCLEOTIDE SEQUENCE [LARGE SCALE GENOMIC DNA]</scope>
    <source>
        <strain evidence="7 8">KCTC 33519</strain>
    </source>
</reference>
<protein>
    <submittedName>
        <fullName evidence="7">Hydroxyacid dehydrogenase</fullName>
        <ecNumber evidence="7">1.1.1.-</ecNumber>
    </submittedName>
</protein>
<dbReference type="PANTHER" id="PTHR43761:SF1">
    <property type="entry name" value="D-ISOMER SPECIFIC 2-HYDROXYACID DEHYDROGENASE CATALYTIC DOMAIN-CONTAINING PROTEIN-RELATED"/>
    <property type="match status" value="1"/>
</dbReference>
<feature type="domain" description="D-isomer specific 2-hydroxyacid dehydrogenase catalytic" evidence="5">
    <location>
        <begin position="3"/>
        <end position="310"/>
    </location>
</feature>
<keyword evidence="3" id="KW-0520">NAD</keyword>
<evidence type="ECO:0000259" key="5">
    <source>
        <dbReference type="Pfam" id="PF00389"/>
    </source>
</evidence>
<evidence type="ECO:0000259" key="6">
    <source>
        <dbReference type="Pfam" id="PF02826"/>
    </source>
</evidence>
<dbReference type="Gene3D" id="3.40.50.720">
    <property type="entry name" value="NAD(P)-binding Rossmann-like Domain"/>
    <property type="match status" value="2"/>
</dbReference>
<dbReference type="InterPro" id="IPR050418">
    <property type="entry name" value="D-iso_2-hydroxyacid_DH_PdxB"/>
</dbReference>
<proteinExistence type="inferred from homology"/>
<dbReference type="Pfam" id="PF02826">
    <property type="entry name" value="2-Hacid_dh_C"/>
    <property type="match status" value="1"/>
</dbReference>
<name>A0ABV5AN19_9BACL</name>
<feature type="domain" description="D-isomer specific 2-hydroxyacid dehydrogenase NAD-binding" evidence="6">
    <location>
        <begin position="108"/>
        <end position="284"/>
    </location>
</feature>
<sequence>MKIVIVEHITDSGLRILQDSGHEVQYDPELWADRERLEEAAASAQALIVRNQARVDASLLAEMEKRTVIGRLGVGLDNIDLDEAKRRGIAVIRAKNANASSVAEYVLAAIFTFTRPLLAASDDVKAGNWDRKRFGGHEVAGKTLGLIGVGEIGHRTAVRAKALGMKVVGSDPQLSAYDFAAAESGIRLAAMEEVLQNSDFISLHVPLLPETKGLIHQAAIEQMQPHAVLINTSRGGVVDEQALYEALLHKRIAGAMLDVLSAEPPDPNHPLLSLKNCIITPHVAGLTEEANHRTSTLVASELLKELQGVRSLCRVV</sequence>
<dbReference type="Proteomes" id="UP001580346">
    <property type="component" value="Unassembled WGS sequence"/>
</dbReference>
<dbReference type="GO" id="GO:0016491">
    <property type="term" value="F:oxidoreductase activity"/>
    <property type="evidence" value="ECO:0007669"/>
    <property type="project" value="UniProtKB-KW"/>
</dbReference>
<evidence type="ECO:0000256" key="3">
    <source>
        <dbReference type="ARBA" id="ARBA00023027"/>
    </source>
</evidence>
<dbReference type="InterPro" id="IPR036291">
    <property type="entry name" value="NAD(P)-bd_dom_sf"/>
</dbReference>
<accession>A0ABV5AN19</accession>
<dbReference type="SUPFAM" id="SSF51735">
    <property type="entry name" value="NAD(P)-binding Rossmann-fold domains"/>
    <property type="match status" value="1"/>
</dbReference>
<evidence type="ECO:0000313" key="7">
    <source>
        <dbReference type="EMBL" id="MFB5265576.1"/>
    </source>
</evidence>
<dbReference type="RefSeq" id="WP_375352972.1">
    <property type="nucleotide sequence ID" value="NZ_JBHHMI010000001.1"/>
</dbReference>
<dbReference type="InterPro" id="IPR006139">
    <property type="entry name" value="D-isomer_2_OHA_DH_cat_dom"/>
</dbReference>
<dbReference type="SUPFAM" id="SSF52283">
    <property type="entry name" value="Formate/glycerate dehydrogenase catalytic domain-like"/>
    <property type="match status" value="1"/>
</dbReference>
<gene>
    <name evidence="7" type="ORF">ACE41H_02050</name>
</gene>
<evidence type="ECO:0000256" key="2">
    <source>
        <dbReference type="ARBA" id="ARBA00023002"/>
    </source>
</evidence>
<keyword evidence="2 4" id="KW-0560">Oxidoreductase</keyword>
<dbReference type="EC" id="1.1.1.-" evidence="7"/>
<dbReference type="EMBL" id="JBHHMI010000001">
    <property type="protein sequence ID" value="MFB5265576.1"/>
    <property type="molecule type" value="Genomic_DNA"/>
</dbReference>
<dbReference type="InterPro" id="IPR006140">
    <property type="entry name" value="D-isomer_DH_NAD-bd"/>
</dbReference>
<comment type="similarity">
    <text evidence="1 4">Belongs to the D-isomer specific 2-hydroxyacid dehydrogenase family.</text>
</comment>
<organism evidence="7 8">
    <name type="scientific">Paenibacillus enshidis</name>
    <dbReference type="NCBI Taxonomy" id="1458439"/>
    <lineage>
        <taxon>Bacteria</taxon>
        <taxon>Bacillati</taxon>
        <taxon>Bacillota</taxon>
        <taxon>Bacilli</taxon>
        <taxon>Bacillales</taxon>
        <taxon>Paenibacillaceae</taxon>
        <taxon>Paenibacillus</taxon>
    </lineage>
</organism>